<dbReference type="Gene3D" id="2.30.36.70">
    <property type="entry name" value="Actin, Chain A, domain 2"/>
    <property type="match status" value="1"/>
</dbReference>
<dbReference type="InterPro" id="IPR043129">
    <property type="entry name" value="ATPase_NBD"/>
</dbReference>
<dbReference type="Gene3D" id="3.90.640.10">
    <property type="entry name" value="Actin, Chain A, domain 4"/>
    <property type="match status" value="2"/>
</dbReference>
<name>A0A9P6M1W4_MORAP</name>
<reference evidence="3" key="1">
    <citation type="journal article" date="2020" name="Fungal Divers.">
        <title>Resolving the Mortierellaceae phylogeny through synthesis of multi-gene phylogenetics and phylogenomics.</title>
        <authorList>
            <person name="Vandepol N."/>
            <person name="Liber J."/>
            <person name="Desiro A."/>
            <person name="Na H."/>
            <person name="Kennedy M."/>
            <person name="Barry K."/>
            <person name="Grigoriev I.V."/>
            <person name="Miller A.N."/>
            <person name="O'Donnell K."/>
            <person name="Stajich J.E."/>
            <person name="Bonito G."/>
        </authorList>
    </citation>
    <scope>NUCLEOTIDE SEQUENCE</scope>
    <source>
        <strain evidence="3">CK1249</strain>
    </source>
</reference>
<dbReference type="OrthoDB" id="6220758at2759"/>
<evidence type="ECO:0000256" key="2">
    <source>
        <dbReference type="SAM" id="MobiDB-lite"/>
    </source>
</evidence>
<feature type="compositionally biased region" description="Polar residues" evidence="2">
    <location>
        <begin position="266"/>
        <end position="275"/>
    </location>
</feature>
<dbReference type="CDD" id="cd10210">
    <property type="entry name" value="ASKHA_NBD_Arp6"/>
    <property type="match status" value="1"/>
</dbReference>
<proteinExistence type="inferred from homology"/>
<evidence type="ECO:0000256" key="1">
    <source>
        <dbReference type="RuleBase" id="RU000487"/>
    </source>
</evidence>
<dbReference type="Gene3D" id="3.30.420.40">
    <property type="match status" value="4"/>
</dbReference>
<dbReference type="Pfam" id="PF00022">
    <property type="entry name" value="Actin"/>
    <property type="match status" value="1"/>
</dbReference>
<evidence type="ECO:0000313" key="4">
    <source>
        <dbReference type="Proteomes" id="UP000738359"/>
    </source>
</evidence>
<dbReference type="InterPro" id="IPR004000">
    <property type="entry name" value="Actin"/>
</dbReference>
<dbReference type="SMART" id="SM00268">
    <property type="entry name" value="ACTIN"/>
    <property type="match status" value="1"/>
</dbReference>
<dbReference type="Proteomes" id="UP000738359">
    <property type="component" value="Unassembled WGS sequence"/>
</dbReference>
<dbReference type="SUPFAM" id="SSF53067">
    <property type="entry name" value="Actin-like ATPase domain"/>
    <property type="match status" value="2"/>
</dbReference>
<dbReference type="EMBL" id="JAAAHY010000569">
    <property type="protein sequence ID" value="KAF9961885.1"/>
    <property type="molecule type" value="Genomic_DNA"/>
</dbReference>
<sequence>MASRTLVVDNGASTVKFGFADDDLYRSLPNNITRSKAERRSFVGDQISTCKDFSGLYYRLPFEKGLLTDWDVEKQIWDRLFTGKIVPCNPSSTTLLISEPVLNLPNIATTYDQLVFEEYGFQGYTRMSAPQMAMYNEIPTLYGQRMGSGKKRVDCAVVVDSGYSFTHIVPFWKGKPILVGIRRINVGGKLLTNHLKEIISFRYWNMMDETHLVNEVKEACCFVSNNFWDELDMCKKSPRSNRILQHYVLPDYSTQQRGYVKGKAQNKPSSKNGARSTDMDIDREEDQDVGEDRESEDEPEDPSESDEDLDGANDEEQILPMNNERFTVPEILFNPSDIGMDQAGIPEAIVDAISSCDEEIQGMLYANVVLVGGNAKLPGFKKRVTHDLRQLVPSEYEVRVGIDKDPLGYAWQGGKRLASMEEFASEFKNRVVTRAEYFETGSALCESRFRSGV</sequence>
<protein>
    <submittedName>
        <fullName evidence="3">Actin- protein 6</fullName>
    </submittedName>
</protein>
<gene>
    <name evidence="3" type="primary">ACTR6</name>
    <name evidence="3" type="ORF">BGZ70_008175</name>
</gene>
<keyword evidence="4" id="KW-1185">Reference proteome</keyword>
<evidence type="ECO:0000313" key="3">
    <source>
        <dbReference type="EMBL" id="KAF9961885.1"/>
    </source>
</evidence>
<feature type="compositionally biased region" description="Acidic residues" evidence="2">
    <location>
        <begin position="279"/>
        <end position="312"/>
    </location>
</feature>
<feature type="region of interest" description="Disordered" evidence="2">
    <location>
        <begin position="258"/>
        <end position="312"/>
    </location>
</feature>
<comment type="similarity">
    <text evidence="1">Belongs to the actin family.</text>
</comment>
<comment type="caution">
    <text evidence="3">The sequence shown here is derived from an EMBL/GenBank/DDBJ whole genome shotgun (WGS) entry which is preliminary data.</text>
</comment>
<accession>A0A9P6M1W4</accession>
<dbReference type="PANTHER" id="PTHR11937">
    <property type="entry name" value="ACTIN"/>
    <property type="match status" value="1"/>
</dbReference>
<organism evidence="3 4">
    <name type="scientific">Mortierella alpina</name>
    <name type="common">Oleaginous fungus</name>
    <name type="synonym">Mortierella renispora</name>
    <dbReference type="NCBI Taxonomy" id="64518"/>
    <lineage>
        <taxon>Eukaryota</taxon>
        <taxon>Fungi</taxon>
        <taxon>Fungi incertae sedis</taxon>
        <taxon>Mucoromycota</taxon>
        <taxon>Mortierellomycotina</taxon>
        <taxon>Mortierellomycetes</taxon>
        <taxon>Mortierellales</taxon>
        <taxon>Mortierellaceae</taxon>
        <taxon>Mortierella</taxon>
    </lineage>
</organism>
<dbReference type="AlphaFoldDB" id="A0A9P6M1W4"/>